<evidence type="ECO:0000256" key="4">
    <source>
        <dbReference type="ARBA" id="ARBA00022989"/>
    </source>
</evidence>
<feature type="domain" description="Potassium channel" evidence="11">
    <location>
        <begin position="222"/>
        <end position="277"/>
    </location>
</feature>
<protein>
    <submittedName>
        <fullName evidence="12">Potassium channel subfamily K</fullName>
    </submittedName>
</protein>
<dbReference type="Pfam" id="PF07885">
    <property type="entry name" value="Ion_trans_2"/>
    <property type="match status" value="2"/>
</dbReference>
<comment type="caution">
    <text evidence="12">The sequence shown here is derived from an EMBL/GenBank/DDBJ whole genome shotgun (WGS) entry which is preliminary data.</text>
</comment>
<name>A0ABR1FTC5_AURAN</name>
<proteinExistence type="inferred from homology"/>
<feature type="transmembrane region" description="Helical" evidence="10">
    <location>
        <begin position="335"/>
        <end position="355"/>
    </location>
</feature>
<evidence type="ECO:0000313" key="13">
    <source>
        <dbReference type="Proteomes" id="UP001363151"/>
    </source>
</evidence>
<evidence type="ECO:0000256" key="2">
    <source>
        <dbReference type="ARBA" id="ARBA00022448"/>
    </source>
</evidence>
<evidence type="ECO:0000259" key="11">
    <source>
        <dbReference type="Pfam" id="PF07885"/>
    </source>
</evidence>
<evidence type="ECO:0000256" key="8">
    <source>
        <dbReference type="RuleBase" id="RU003857"/>
    </source>
</evidence>
<dbReference type="SUPFAM" id="SSF81324">
    <property type="entry name" value="Voltage-gated potassium channels"/>
    <property type="match status" value="2"/>
</dbReference>
<dbReference type="PRINTS" id="PR01333">
    <property type="entry name" value="2POREKCHANEL"/>
</dbReference>
<organism evidence="12 13">
    <name type="scientific">Aureococcus anophagefferens</name>
    <name type="common">Harmful bloom alga</name>
    <dbReference type="NCBI Taxonomy" id="44056"/>
    <lineage>
        <taxon>Eukaryota</taxon>
        <taxon>Sar</taxon>
        <taxon>Stramenopiles</taxon>
        <taxon>Ochrophyta</taxon>
        <taxon>Pelagophyceae</taxon>
        <taxon>Pelagomonadales</taxon>
        <taxon>Pelagomonadaceae</taxon>
        <taxon>Aureococcus</taxon>
    </lineage>
</organism>
<keyword evidence="6 10" id="KW-0472">Membrane</keyword>
<dbReference type="PANTHER" id="PTHR11003:SF345">
    <property type="entry name" value="TWIK FAMILY OF POTASSIUM CHANNELS PROTEIN 18"/>
    <property type="match status" value="1"/>
</dbReference>
<feature type="transmembrane region" description="Helical" evidence="10">
    <location>
        <begin position="146"/>
        <end position="163"/>
    </location>
</feature>
<reference evidence="12 13" key="1">
    <citation type="submission" date="2024-03" db="EMBL/GenBank/DDBJ databases">
        <title>Aureococcus anophagefferens CCMP1851 and Kratosvirus quantuckense: Draft genome of a second virus-susceptible host strain in the model system.</title>
        <authorList>
            <person name="Chase E."/>
            <person name="Truchon A.R."/>
            <person name="Schepens W."/>
            <person name="Wilhelm S.W."/>
        </authorList>
    </citation>
    <scope>NUCLEOTIDE SEQUENCE [LARGE SCALE GENOMIC DNA]</scope>
    <source>
        <strain evidence="12 13">CCMP1851</strain>
    </source>
</reference>
<feature type="region of interest" description="Disordered" evidence="9">
    <location>
        <begin position="1"/>
        <end position="78"/>
    </location>
</feature>
<dbReference type="InterPro" id="IPR013099">
    <property type="entry name" value="K_chnl_dom"/>
</dbReference>
<evidence type="ECO:0000256" key="9">
    <source>
        <dbReference type="SAM" id="MobiDB-lite"/>
    </source>
</evidence>
<comment type="similarity">
    <text evidence="8">Belongs to the two pore domain potassium channel (TC 1.A.1.8) family.</text>
</comment>
<dbReference type="InterPro" id="IPR003280">
    <property type="entry name" value="2pore_dom_K_chnl"/>
</dbReference>
<dbReference type="EMBL" id="JBBJCI010000230">
    <property type="protein sequence ID" value="KAK7238305.1"/>
    <property type="molecule type" value="Genomic_DNA"/>
</dbReference>
<keyword evidence="4 10" id="KW-1133">Transmembrane helix</keyword>
<gene>
    <name evidence="12" type="ORF">SO694_00023010</name>
</gene>
<feature type="compositionally biased region" description="Acidic residues" evidence="9">
    <location>
        <begin position="414"/>
        <end position="424"/>
    </location>
</feature>
<keyword evidence="2 8" id="KW-0813">Transport</keyword>
<evidence type="ECO:0000256" key="5">
    <source>
        <dbReference type="ARBA" id="ARBA00023065"/>
    </source>
</evidence>
<keyword evidence="7 8" id="KW-0407">Ion channel</keyword>
<evidence type="ECO:0000256" key="3">
    <source>
        <dbReference type="ARBA" id="ARBA00022692"/>
    </source>
</evidence>
<dbReference type="Proteomes" id="UP001363151">
    <property type="component" value="Unassembled WGS sequence"/>
</dbReference>
<comment type="subcellular location">
    <subcellularLocation>
        <location evidence="1">Membrane</location>
        <topology evidence="1">Multi-pass membrane protein</topology>
    </subcellularLocation>
</comment>
<dbReference type="Gene3D" id="1.10.287.70">
    <property type="match status" value="1"/>
</dbReference>
<dbReference type="GO" id="GO:0034220">
    <property type="term" value="P:monoatomic ion transmembrane transport"/>
    <property type="evidence" value="ECO:0007669"/>
    <property type="project" value="UniProtKB-KW"/>
</dbReference>
<feature type="transmembrane region" description="Helical" evidence="10">
    <location>
        <begin position="367"/>
        <end position="386"/>
    </location>
</feature>
<feature type="compositionally biased region" description="Basic residues" evidence="9">
    <location>
        <begin position="34"/>
        <end position="47"/>
    </location>
</feature>
<feature type="domain" description="Potassium channel" evidence="11">
    <location>
        <begin position="310"/>
        <end position="388"/>
    </location>
</feature>
<evidence type="ECO:0000313" key="12">
    <source>
        <dbReference type="EMBL" id="KAK7238305.1"/>
    </source>
</evidence>
<evidence type="ECO:0000256" key="7">
    <source>
        <dbReference type="ARBA" id="ARBA00023303"/>
    </source>
</evidence>
<dbReference type="PANTHER" id="PTHR11003">
    <property type="entry name" value="POTASSIUM CHANNEL, SUBFAMILY K"/>
    <property type="match status" value="1"/>
</dbReference>
<feature type="transmembrane region" description="Helical" evidence="10">
    <location>
        <begin position="253"/>
        <end position="277"/>
    </location>
</feature>
<accession>A0ABR1FTC5</accession>
<keyword evidence="5 8" id="KW-0406">Ion transport</keyword>
<feature type="transmembrane region" description="Helical" evidence="10">
    <location>
        <begin position="220"/>
        <end position="241"/>
    </location>
</feature>
<feature type="region of interest" description="Disordered" evidence="9">
    <location>
        <begin position="414"/>
        <end position="457"/>
    </location>
</feature>
<keyword evidence="13" id="KW-1185">Reference proteome</keyword>
<feature type="transmembrane region" description="Helical" evidence="10">
    <location>
        <begin position="303"/>
        <end position="323"/>
    </location>
</feature>
<evidence type="ECO:0000256" key="10">
    <source>
        <dbReference type="SAM" id="Phobius"/>
    </source>
</evidence>
<sequence length="457" mass="49682">MLDSLCVWGEEENKSDPVAARARPVSNPASARGRAAKKKKGSKRRRGKSAEKKAQSPSPTRLGIPGFGDGSTMEPPHVMRDGQMLEAQSTRGTREVVGLAAAGSASSKRELLLQDSRTLTRRKSQSLGKFGQDQAAFSPYYIAKHLTLFLGAIMLFGAVLYFCEKDKEKEDRKALKKTIIAIQRDFGQLYDFAATNATVLAVVDDLRRAITTSCDLRPGYVYWTWPGAVFFVTTLVTTIGYGTFAPQTPWGKVASSVICVFGVAYFGYILNLTGAAVHEAVKQSQRLFRKVSRRPKHKRKHQGLARACFVWAVLYIVVVALGAQQAGVMTFGNAAYMGVVTFTTVGLGDFAPPLIRGEATRDQVMRQYVYGSVVALIGLTLLSALISSINLEFFSEDGGVEHVLLNSGKFSFGDGDDGDGDDGDGAASPGELRRSLGKHKLVRKQSTSLPPTRTPRR</sequence>
<evidence type="ECO:0000256" key="6">
    <source>
        <dbReference type="ARBA" id="ARBA00023136"/>
    </source>
</evidence>
<keyword evidence="3 8" id="KW-0812">Transmembrane</keyword>
<evidence type="ECO:0000256" key="1">
    <source>
        <dbReference type="ARBA" id="ARBA00004141"/>
    </source>
</evidence>